<comment type="cofactor">
    <cofactor evidence="1">
        <name>pyridoxal 5'-phosphate</name>
        <dbReference type="ChEBI" id="CHEBI:597326"/>
    </cofactor>
</comment>
<accession>A0A7K1XZ45</accession>
<sequence>MITLPVYSPVEPVLYPVFAEKQLRVFIKRDDLIHPYISGNKWRKLKYTLRRAEQEQKRHLVTFGGAWSNHLVATACAAAKFGFKSTGFVRGEEIQNLALTLCRIFGMQLIFTSRESYRDKQALFNQHFGNDSQGFFIDEGGAGPDAVKGCAELADELATDFDHVFCACGTGTTAAGLWNGLHLRGRSHTLHLVPVLKEGERLPGTIQHQLTGKFDGHIHPGYHFGGYAKCPPSLAAFIMDFGAATGILLDPVYTGKLVYAVADMAVKNQFKPHQKLLIIHSGGLTGIAGKLNDFSFNLIS</sequence>
<dbReference type="Gene3D" id="3.40.50.1100">
    <property type="match status" value="2"/>
</dbReference>
<dbReference type="InterPro" id="IPR036052">
    <property type="entry name" value="TrpB-like_PALP_sf"/>
</dbReference>
<evidence type="ECO:0000256" key="2">
    <source>
        <dbReference type="ARBA" id="ARBA00008639"/>
    </source>
</evidence>
<reference evidence="7 8" key="1">
    <citation type="submission" date="2019-11" db="EMBL/GenBank/DDBJ databases">
        <title>Pedobacter sp. HMF7056 Genome sequencing and assembly.</title>
        <authorList>
            <person name="Kang H."/>
            <person name="Kim H."/>
            <person name="Joh K."/>
        </authorList>
    </citation>
    <scope>NUCLEOTIDE SEQUENCE [LARGE SCALE GENOMIC DNA]</scope>
    <source>
        <strain evidence="7 8">HMF7056</strain>
    </source>
</reference>
<feature type="modified residue" description="N6-(pyridoxal phosphate)lysine" evidence="5">
    <location>
        <position position="41"/>
    </location>
</feature>
<dbReference type="PIRSF" id="PIRSF006278">
    <property type="entry name" value="ACCD_DCysDesulf"/>
    <property type="match status" value="1"/>
</dbReference>
<dbReference type="InterPro" id="IPR001926">
    <property type="entry name" value="TrpB-like_PALP"/>
</dbReference>
<evidence type="ECO:0000256" key="1">
    <source>
        <dbReference type="ARBA" id="ARBA00001933"/>
    </source>
</evidence>
<dbReference type="SUPFAM" id="SSF53686">
    <property type="entry name" value="Tryptophan synthase beta subunit-like PLP-dependent enzymes"/>
    <property type="match status" value="1"/>
</dbReference>
<comment type="similarity">
    <text evidence="2">Belongs to the ACC deaminase/D-cysteine desulfhydrase family.</text>
</comment>
<dbReference type="PANTHER" id="PTHR43780:SF2">
    <property type="entry name" value="1-AMINOCYCLOPROPANE-1-CARBOXYLATE DEAMINASE-RELATED"/>
    <property type="match status" value="1"/>
</dbReference>
<comment type="caution">
    <text evidence="7">The sequence shown here is derived from an EMBL/GenBank/DDBJ whole genome shotgun (WGS) entry which is preliminary data.</text>
</comment>
<proteinExistence type="inferred from homology"/>
<evidence type="ECO:0000256" key="5">
    <source>
        <dbReference type="PIRSR" id="PIRSR006278-2"/>
    </source>
</evidence>
<evidence type="ECO:0000256" key="3">
    <source>
        <dbReference type="ARBA" id="ARBA00022898"/>
    </source>
</evidence>
<dbReference type="AlphaFoldDB" id="A0A7K1XZ45"/>
<evidence type="ECO:0000256" key="4">
    <source>
        <dbReference type="PIRSR" id="PIRSR006278-1"/>
    </source>
</evidence>
<name>A0A7K1XZ45_9SPHI</name>
<gene>
    <name evidence="7" type="ORF">GS398_10965</name>
</gene>
<feature type="active site" description="Nucleophile" evidence="4">
    <location>
        <position position="68"/>
    </location>
</feature>
<dbReference type="GO" id="GO:0019148">
    <property type="term" value="F:D-cysteine desulfhydrase activity"/>
    <property type="evidence" value="ECO:0007669"/>
    <property type="project" value="TreeGrafter"/>
</dbReference>
<dbReference type="Pfam" id="PF00291">
    <property type="entry name" value="PALP"/>
    <property type="match status" value="1"/>
</dbReference>
<dbReference type="Proteomes" id="UP000451233">
    <property type="component" value="Unassembled WGS sequence"/>
</dbReference>
<evidence type="ECO:0000313" key="7">
    <source>
        <dbReference type="EMBL" id="MXV15826.1"/>
    </source>
</evidence>
<feature type="domain" description="Tryptophan synthase beta chain-like PALP" evidence="6">
    <location>
        <begin position="20"/>
        <end position="282"/>
    </location>
</feature>
<evidence type="ECO:0000259" key="6">
    <source>
        <dbReference type="Pfam" id="PF00291"/>
    </source>
</evidence>
<evidence type="ECO:0000313" key="8">
    <source>
        <dbReference type="Proteomes" id="UP000451233"/>
    </source>
</evidence>
<keyword evidence="3 5" id="KW-0663">Pyridoxal phosphate</keyword>
<organism evidence="7 8">
    <name type="scientific">Hufsiella ginkgonis</name>
    <dbReference type="NCBI Taxonomy" id="2695274"/>
    <lineage>
        <taxon>Bacteria</taxon>
        <taxon>Pseudomonadati</taxon>
        <taxon>Bacteroidota</taxon>
        <taxon>Sphingobacteriia</taxon>
        <taxon>Sphingobacteriales</taxon>
        <taxon>Sphingobacteriaceae</taxon>
        <taxon>Hufsiella</taxon>
    </lineage>
</organism>
<keyword evidence="8" id="KW-1185">Reference proteome</keyword>
<dbReference type="EMBL" id="WVHS01000002">
    <property type="protein sequence ID" value="MXV15826.1"/>
    <property type="molecule type" value="Genomic_DNA"/>
</dbReference>
<dbReference type="PANTHER" id="PTHR43780">
    <property type="entry name" value="1-AMINOCYCLOPROPANE-1-CARBOXYLATE DEAMINASE-RELATED"/>
    <property type="match status" value="1"/>
</dbReference>
<protein>
    <submittedName>
        <fullName evidence="7">Pyridoxal-phosphate dependent enzyme</fullName>
    </submittedName>
</protein>
<dbReference type="InterPro" id="IPR027278">
    <property type="entry name" value="ACCD_DCysDesulf"/>
</dbReference>